<dbReference type="SUPFAM" id="SSF52540">
    <property type="entry name" value="P-loop containing nucleoside triphosphate hydrolases"/>
    <property type="match status" value="2"/>
</dbReference>
<dbReference type="EMBL" id="QICA01000017">
    <property type="protein sequence ID" value="RNL37031.1"/>
    <property type="molecule type" value="Genomic_DNA"/>
</dbReference>
<dbReference type="InterPro" id="IPR027417">
    <property type="entry name" value="P-loop_NTPase"/>
</dbReference>
<evidence type="ECO:0000259" key="5">
    <source>
        <dbReference type="PROSITE" id="PS50893"/>
    </source>
</evidence>
<keyword evidence="3 6" id="KW-0067">ATP-binding</keyword>
<dbReference type="CDD" id="cd03221">
    <property type="entry name" value="ABCF_EF-3"/>
    <property type="match status" value="1"/>
</dbReference>
<evidence type="ECO:0000313" key="7">
    <source>
        <dbReference type="Proteomes" id="UP000278327"/>
    </source>
</evidence>
<dbReference type="GO" id="GO:0005524">
    <property type="term" value="F:ATP binding"/>
    <property type="evidence" value="ECO:0007669"/>
    <property type="project" value="UniProtKB-KW"/>
</dbReference>
<organism evidence="6 7">
    <name type="scientific">Adlercreutzia equolifaciens subsp. celatus DSM 18785</name>
    <dbReference type="NCBI Taxonomy" id="1121021"/>
    <lineage>
        <taxon>Bacteria</taxon>
        <taxon>Bacillati</taxon>
        <taxon>Actinomycetota</taxon>
        <taxon>Coriobacteriia</taxon>
        <taxon>Eggerthellales</taxon>
        <taxon>Eggerthellaceae</taxon>
        <taxon>Adlercreutzia</taxon>
    </lineage>
</organism>
<dbReference type="InterPro" id="IPR050611">
    <property type="entry name" value="ABCF"/>
</dbReference>
<dbReference type="PROSITE" id="PS50893">
    <property type="entry name" value="ABC_TRANSPORTER_2"/>
    <property type="match status" value="1"/>
</dbReference>
<dbReference type="InterPro" id="IPR017871">
    <property type="entry name" value="ABC_transporter-like_CS"/>
</dbReference>
<accession>A0A3N0AQ73</accession>
<evidence type="ECO:0000256" key="1">
    <source>
        <dbReference type="ARBA" id="ARBA00022737"/>
    </source>
</evidence>
<evidence type="ECO:0000256" key="2">
    <source>
        <dbReference type="ARBA" id="ARBA00022741"/>
    </source>
</evidence>
<gene>
    <name evidence="6" type="ORF">DMP10_09710</name>
</gene>
<dbReference type="PANTHER" id="PTHR19211:SF14">
    <property type="entry name" value="ATP-BINDING CASSETTE SUB-FAMILY F MEMBER 1"/>
    <property type="match status" value="1"/>
</dbReference>
<dbReference type="PROSITE" id="PS00211">
    <property type="entry name" value="ABC_TRANSPORTER_1"/>
    <property type="match status" value="1"/>
</dbReference>
<dbReference type="Pfam" id="PF00005">
    <property type="entry name" value="ABC_tran"/>
    <property type="match status" value="2"/>
</dbReference>
<evidence type="ECO:0000313" key="6">
    <source>
        <dbReference type="EMBL" id="RNL37031.1"/>
    </source>
</evidence>
<dbReference type="InterPro" id="IPR003439">
    <property type="entry name" value="ABC_transporter-like_ATP-bd"/>
</dbReference>
<protein>
    <submittedName>
        <fullName evidence="6">ABC transporter ATP-binding protein</fullName>
    </submittedName>
</protein>
<feature type="domain" description="ABC transporter" evidence="5">
    <location>
        <begin position="3"/>
        <end position="207"/>
    </location>
</feature>
<dbReference type="Proteomes" id="UP000278327">
    <property type="component" value="Unassembled WGS sequence"/>
</dbReference>
<dbReference type="PANTHER" id="PTHR19211">
    <property type="entry name" value="ATP-BINDING TRANSPORT PROTEIN-RELATED"/>
    <property type="match status" value="1"/>
</dbReference>
<evidence type="ECO:0000256" key="4">
    <source>
        <dbReference type="SAM" id="MobiDB-lite"/>
    </source>
</evidence>
<reference evidence="6 7" key="1">
    <citation type="journal article" date="2019" name="Microbiol. Resour. Announc.">
        <title>Draft Genome Sequences of Type Strains of Gordonibacter faecihominis, Paraeggerthella hongkongensis, Parvibacter caecicola,Slackia equolifaciens, Slackia faecicanis, and Slackia isoflavoniconvertens.</title>
        <authorList>
            <person name="Danylec N."/>
            <person name="Stoll D.A."/>
            <person name="Dotsch A."/>
            <person name="Huch M."/>
        </authorList>
    </citation>
    <scope>NUCLEOTIDE SEQUENCE [LARGE SCALE GENOMIC DNA]</scope>
    <source>
        <strain evidence="6 7">DSM 18785</strain>
    </source>
</reference>
<dbReference type="Gene3D" id="3.40.50.300">
    <property type="entry name" value="P-loop containing nucleotide triphosphate hydrolases"/>
    <property type="match status" value="3"/>
</dbReference>
<dbReference type="GO" id="GO:0016887">
    <property type="term" value="F:ATP hydrolysis activity"/>
    <property type="evidence" value="ECO:0007669"/>
    <property type="project" value="InterPro"/>
</dbReference>
<proteinExistence type="predicted"/>
<comment type="caution">
    <text evidence="6">The sequence shown here is derived from an EMBL/GenBank/DDBJ whole genome shotgun (WGS) entry which is preliminary data.</text>
</comment>
<evidence type="ECO:0000256" key="3">
    <source>
        <dbReference type="ARBA" id="ARBA00022840"/>
    </source>
</evidence>
<feature type="compositionally biased region" description="Basic and acidic residues" evidence="4">
    <location>
        <begin position="199"/>
        <end position="232"/>
    </location>
</feature>
<dbReference type="SMART" id="SM00382">
    <property type="entry name" value="AAA"/>
    <property type="match status" value="2"/>
</dbReference>
<feature type="region of interest" description="Disordered" evidence="4">
    <location>
        <begin position="189"/>
        <end position="248"/>
    </location>
</feature>
<keyword evidence="1" id="KW-0677">Repeat</keyword>
<keyword evidence="2" id="KW-0547">Nucleotide-binding</keyword>
<sequence>MRLSLQHLAYTYPSCVDPVLRDASATLPCGWTGLVGDNGCGKSTLAHIACGRLAPDRGTVAPHLFSVYCEQDATAAPDSLHDFVVAYDRDAVALRRDLGVEEDWPWRYETLSSGQQKRLQVACALWQRPDVLVMDEPTNHVDVPTREAVTAALARFKGVGLLISHDRALLDALCSQCLFMAAGQVTARPGGYSQGRGQEQLERETAVRQRDQAKRERKRLAGEAQRRREEASRAAGMRSCRNLDPKDHSGKARVKLAVYTGKDGVAGKLSSRMEGRLARAEETLASVKVEKRYDGDLWMRAEPSARKVLHRQSELALALGERRLLVPPLSIGNTDHIALTGPNGAGKSTLVGEVVRRLDPSVRALAIPQEPTAEQCRGALSRLATLDSRSRGRVLAVAAALNSDPDRLVEGDRTSPGEMRKLMLGLGMLDAPELIIMDEPSNYLDLHSVEALERLLAAFPGALLLVSHDAALLEATTSVCWEISESSPETSILTVGWR</sequence>
<dbReference type="RefSeq" id="WP_117285089.1">
    <property type="nucleotide sequence ID" value="NZ_JAMTCE010000017.1"/>
</dbReference>
<dbReference type="InterPro" id="IPR003593">
    <property type="entry name" value="AAA+_ATPase"/>
</dbReference>
<keyword evidence="7" id="KW-1185">Reference proteome</keyword>
<name>A0A3N0AQ73_9ACTN</name>
<dbReference type="AlphaFoldDB" id="A0A3N0AQ73"/>